<name>A0ABN7T5Z7_OIKDI</name>
<organism evidence="1 2">
    <name type="scientific">Oikopleura dioica</name>
    <name type="common">Tunicate</name>
    <dbReference type="NCBI Taxonomy" id="34765"/>
    <lineage>
        <taxon>Eukaryota</taxon>
        <taxon>Metazoa</taxon>
        <taxon>Chordata</taxon>
        <taxon>Tunicata</taxon>
        <taxon>Appendicularia</taxon>
        <taxon>Copelata</taxon>
        <taxon>Oikopleuridae</taxon>
        <taxon>Oikopleura</taxon>
    </lineage>
</organism>
<keyword evidence="2" id="KW-1185">Reference proteome</keyword>
<dbReference type="Proteomes" id="UP001158576">
    <property type="component" value="Chromosome 2"/>
</dbReference>
<evidence type="ECO:0000313" key="2">
    <source>
        <dbReference type="Proteomes" id="UP001158576"/>
    </source>
</evidence>
<accession>A0ABN7T5Z7</accession>
<protein>
    <submittedName>
        <fullName evidence="1">Oidioi.mRNA.OKI2018_I69.chr2.g5344.t1.cds</fullName>
    </submittedName>
</protein>
<evidence type="ECO:0000313" key="1">
    <source>
        <dbReference type="EMBL" id="CAG5111003.1"/>
    </source>
</evidence>
<dbReference type="EMBL" id="OU015567">
    <property type="protein sequence ID" value="CAG5111003.1"/>
    <property type="molecule type" value="Genomic_DNA"/>
</dbReference>
<sequence length="266" mass="30768">MKETEEIDLLLEEVEKTPEEVADCFFSVFPRVEKQKTIQVQEKFLLQTYEFRLPSSMDRFAVEFPCLPAAFSFRNALCIPKQNFDQAASGVSLERTNATDNVELDLVLSKECSLESLPNLFGTDLVDFVENRPKVIKVRVFVTSDQRRRRSRDNGDYDYDYYDFNEDENDAFSPSFVFGIESKCDIMISSARRIGQQETNWRGLFQEDPVAIKSRRRRHLIGLSGSYNQFYKSLDSSNFELELSVELLDRACRISSSAFFVDLDPP</sequence>
<gene>
    <name evidence="1" type="ORF">OKIOD_LOCUS14109</name>
</gene>
<reference evidence="1 2" key="1">
    <citation type="submission" date="2021-04" db="EMBL/GenBank/DDBJ databases">
        <authorList>
            <person name="Bliznina A."/>
        </authorList>
    </citation>
    <scope>NUCLEOTIDE SEQUENCE [LARGE SCALE GENOMIC DNA]</scope>
</reference>
<proteinExistence type="predicted"/>